<proteinExistence type="predicted"/>
<dbReference type="Proteomes" id="UP000594800">
    <property type="component" value="Chromosome"/>
</dbReference>
<reference evidence="2 3" key="1">
    <citation type="submission" date="2020-11" db="EMBL/GenBank/DDBJ databases">
        <title>Description of Pontivivens ytuae sp. nov. isolated from deep sea sediment of Mariana Trench.</title>
        <authorList>
            <person name="Wang Z."/>
            <person name="Sun Q.-L."/>
            <person name="Xu X.-D."/>
            <person name="Tang Y.-Z."/>
            <person name="Zhang J."/>
        </authorList>
    </citation>
    <scope>NUCLEOTIDE SEQUENCE [LARGE SCALE GENOMIC DNA]</scope>
    <source>
        <strain evidence="2 3">MT2928</strain>
    </source>
</reference>
<dbReference type="GO" id="GO:0016740">
    <property type="term" value="F:transferase activity"/>
    <property type="evidence" value="ECO:0007669"/>
    <property type="project" value="UniProtKB-KW"/>
</dbReference>
<name>A0A7S9LP73_9RHOB</name>
<dbReference type="InterPro" id="IPR029044">
    <property type="entry name" value="Nucleotide-diphossugar_trans"/>
</dbReference>
<dbReference type="AlphaFoldDB" id="A0A7S9LP73"/>
<feature type="domain" description="Glycosyltransferase 2-like" evidence="1">
    <location>
        <begin position="3"/>
        <end position="130"/>
    </location>
</feature>
<protein>
    <submittedName>
        <fullName evidence="2">Glycosyltransferase family 2 protein</fullName>
    </submittedName>
</protein>
<dbReference type="CDD" id="cd00761">
    <property type="entry name" value="Glyco_tranf_GTA_type"/>
    <property type="match status" value="1"/>
</dbReference>
<evidence type="ECO:0000313" key="2">
    <source>
        <dbReference type="EMBL" id="QPH52617.1"/>
    </source>
</evidence>
<organism evidence="2 3">
    <name type="scientific">Pontivivens ytuae</name>
    <dbReference type="NCBI Taxonomy" id="2789856"/>
    <lineage>
        <taxon>Bacteria</taxon>
        <taxon>Pseudomonadati</taxon>
        <taxon>Pseudomonadota</taxon>
        <taxon>Alphaproteobacteria</taxon>
        <taxon>Rhodobacterales</taxon>
        <taxon>Paracoccaceae</taxon>
        <taxon>Pontivivens</taxon>
    </lineage>
</organism>
<gene>
    <name evidence="2" type="ORF">I0K15_12420</name>
</gene>
<evidence type="ECO:0000259" key="1">
    <source>
        <dbReference type="Pfam" id="PF00535"/>
    </source>
</evidence>
<keyword evidence="2" id="KW-0808">Transferase</keyword>
<accession>A0A7S9LP73</accession>
<dbReference type="PANTHER" id="PTHR43685:SF2">
    <property type="entry name" value="GLYCOSYLTRANSFERASE 2-LIKE DOMAIN-CONTAINING PROTEIN"/>
    <property type="match status" value="1"/>
</dbReference>
<dbReference type="KEGG" id="poz:I0K15_12420"/>
<keyword evidence="3" id="KW-1185">Reference proteome</keyword>
<dbReference type="EMBL" id="CP064942">
    <property type="protein sequence ID" value="QPH52617.1"/>
    <property type="molecule type" value="Genomic_DNA"/>
</dbReference>
<dbReference type="RefSeq" id="WP_196101828.1">
    <property type="nucleotide sequence ID" value="NZ_CP064942.1"/>
</dbReference>
<dbReference type="SUPFAM" id="SSF53448">
    <property type="entry name" value="Nucleotide-diphospho-sugar transferases"/>
    <property type="match status" value="1"/>
</dbReference>
<sequence length="303" mass="33095">MTAVIPNYNHGSVISDAIAALTAQNPAPSRIVVVDDGSTDDSRRVLQRLAETQPLLHVVFHERNMGAIGALNTGLAATQTEYVYFGAADDKVQPGLFEALLPLLASAPAIALASTEAIVTDLDTGSSALRPPVLPAFEPAVFSRDDVCALFRNIDNWILTGATIWRTDKLRAAGAFNPALGALADGFVARQLAFRHGSAFAPVPGVEWRLSNSGISRSLASDPDSAEQILSAAMRQMATDPCFPSWYPKLFARRWRFGTARVRLAASPAWRRLVLQVLLTLHYRPTNVLRIIKTMIWRQLRRI</sequence>
<evidence type="ECO:0000313" key="3">
    <source>
        <dbReference type="Proteomes" id="UP000594800"/>
    </source>
</evidence>
<dbReference type="InterPro" id="IPR001173">
    <property type="entry name" value="Glyco_trans_2-like"/>
</dbReference>
<dbReference type="Pfam" id="PF00535">
    <property type="entry name" value="Glycos_transf_2"/>
    <property type="match status" value="1"/>
</dbReference>
<dbReference type="PANTHER" id="PTHR43685">
    <property type="entry name" value="GLYCOSYLTRANSFERASE"/>
    <property type="match status" value="1"/>
</dbReference>
<dbReference type="InterPro" id="IPR050834">
    <property type="entry name" value="Glycosyltransf_2"/>
</dbReference>
<dbReference type="Gene3D" id="3.90.550.10">
    <property type="entry name" value="Spore Coat Polysaccharide Biosynthesis Protein SpsA, Chain A"/>
    <property type="match status" value="1"/>
</dbReference>